<dbReference type="Pfam" id="PF13419">
    <property type="entry name" value="HAD_2"/>
    <property type="match status" value="1"/>
</dbReference>
<dbReference type="PANTHER" id="PTHR18901:SF38">
    <property type="entry name" value="PSEUDOURIDINE-5'-PHOSPHATASE"/>
    <property type="match status" value="1"/>
</dbReference>
<accession>A0A1J4KJJ3</accession>
<dbReference type="SFLD" id="SFLDS00003">
    <property type="entry name" value="Haloacid_Dehalogenase"/>
    <property type="match status" value="1"/>
</dbReference>
<dbReference type="InterPro" id="IPR023214">
    <property type="entry name" value="HAD_sf"/>
</dbReference>
<dbReference type="RefSeq" id="XP_068364515.1">
    <property type="nucleotide sequence ID" value="XM_068500639.1"/>
</dbReference>
<dbReference type="EMBL" id="MLAK01000589">
    <property type="protein sequence ID" value="OHT11379.1"/>
    <property type="molecule type" value="Genomic_DNA"/>
</dbReference>
<dbReference type="VEuPathDB" id="TrichDB:TRFO_19186"/>
<dbReference type="AlphaFoldDB" id="A0A1J4KJJ3"/>
<dbReference type="OrthoDB" id="40579at2759"/>
<protein>
    <submittedName>
        <fullName evidence="1">2-deoxyglucose-6-phosphate phosphatase</fullName>
    </submittedName>
</protein>
<gene>
    <name evidence="1" type="primary">yniC</name>
    <name evidence="1" type="ORF">TRFO_19186</name>
</gene>
<dbReference type="SFLD" id="SFLDG01129">
    <property type="entry name" value="C1.5:_HAD__Beta-PGM__Phosphata"/>
    <property type="match status" value="1"/>
</dbReference>
<dbReference type="InterPro" id="IPR036412">
    <property type="entry name" value="HAD-like_sf"/>
</dbReference>
<dbReference type="InterPro" id="IPR006439">
    <property type="entry name" value="HAD-SF_hydro_IA"/>
</dbReference>
<comment type="caution">
    <text evidence="1">The sequence shown here is derived from an EMBL/GenBank/DDBJ whole genome shotgun (WGS) entry which is preliminary data.</text>
</comment>
<evidence type="ECO:0000313" key="2">
    <source>
        <dbReference type="Proteomes" id="UP000179807"/>
    </source>
</evidence>
<dbReference type="PANTHER" id="PTHR18901">
    <property type="entry name" value="2-DEOXYGLUCOSE-6-PHOSPHATE PHOSPHATASE 2"/>
    <property type="match status" value="1"/>
</dbReference>
<dbReference type="GeneID" id="94835343"/>
<reference evidence="1" key="1">
    <citation type="submission" date="2016-10" db="EMBL/GenBank/DDBJ databases">
        <authorList>
            <person name="Benchimol M."/>
            <person name="Almeida L.G."/>
            <person name="Vasconcelos A.T."/>
            <person name="Perreira-Neves A."/>
            <person name="Rosa I.A."/>
            <person name="Tasca T."/>
            <person name="Bogo M.R."/>
            <person name="de Souza W."/>
        </authorList>
    </citation>
    <scope>NUCLEOTIDE SEQUENCE [LARGE SCALE GENOMIC DNA]</scope>
    <source>
        <strain evidence="1">K</strain>
    </source>
</reference>
<dbReference type="NCBIfam" id="TIGR01509">
    <property type="entry name" value="HAD-SF-IA-v3"/>
    <property type="match status" value="1"/>
</dbReference>
<dbReference type="InterPro" id="IPR041492">
    <property type="entry name" value="HAD_2"/>
</dbReference>
<name>A0A1J4KJJ3_9EUKA</name>
<dbReference type="SUPFAM" id="SSF56784">
    <property type="entry name" value="HAD-like"/>
    <property type="match status" value="1"/>
</dbReference>
<proteinExistence type="predicted"/>
<dbReference type="Gene3D" id="1.10.150.240">
    <property type="entry name" value="Putative phosphatase, domain 2"/>
    <property type="match status" value="1"/>
</dbReference>
<sequence>MCESLAALFDLDGVIFDTERHYKILFDEIGQKYCPEHPNFANETMGMSDEKVLQKYFAGREHLHQVILDLIADYDETLPLDYIDGFMEFVQDLKKHNVKIAIVTSSYMRKMKIVFSKHPELEQLIDTLVTPDKAPISKPDPLCYLTAAKELGVLPENCFVFEDSFNGISSGRSAKMNVIGLTTTNSADSIRSKCDIILDNFVGFTFDKMIELKNAK</sequence>
<dbReference type="Proteomes" id="UP000179807">
    <property type="component" value="Unassembled WGS sequence"/>
</dbReference>
<organism evidence="1 2">
    <name type="scientific">Tritrichomonas foetus</name>
    <dbReference type="NCBI Taxonomy" id="1144522"/>
    <lineage>
        <taxon>Eukaryota</taxon>
        <taxon>Metamonada</taxon>
        <taxon>Parabasalia</taxon>
        <taxon>Tritrichomonadida</taxon>
        <taxon>Tritrichomonadidae</taxon>
        <taxon>Tritrichomonas</taxon>
    </lineage>
</organism>
<keyword evidence="2" id="KW-1185">Reference proteome</keyword>
<dbReference type="Gene3D" id="3.40.50.1000">
    <property type="entry name" value="HAD superfamily/HAD-like"/>
    <property type="match status" value="1"/>
</dbReference>
<evidence type="ECO:0000313" key="1">
    <source>
        <dbReference type="EMBL" id="OHT11379.1"/>
    </source>
</evidence>
<dbReference type="InterPro" id="IPR023198">
    <property type="entry name" value="PGP-like_dom2"/>
</dbReference>